<dbReference type="OMA" id="SCPRIEP"/>
<dbReference type="HOGENOM" id="CLU_028941_1_0_1"/>
<dbReference type="Pfam" id="PF01535">
    <property type="entry name" value="PPR"/>
    <property type="match status" value="2"/>
</dbReference>
<dbReference type="EMBL" id="KI394155">
    <property type="protein sequence ID" value="ERN04865.1"/>
    <property type="molecule type" value="Genomic_DNA"/>
</dbReference>
<sequence length="487" mass="55635">MAPAPATLCQKIAPKTRHFSHSYSFISDLKTSPNNTNSSELIFPIYPTLSLSSSSLQQLHKFIKLHLKPQFKSEDLLHFLKKKLHYHIKFTYLDLHVFNWASTYEWFNHDHATYEWMAKTLAINSRFSELQTVLNSMVSNPCPCSQGIFSCPKIEPIFSFCISSYCKFGRIDDALVAFDKMKRVIDGRPSILSYNVMLNGLVKSNRHKDAIEFYSKMKREKAKPDVYTFNILISSYCRNLRTGSAVELFREMRESGCSPNVVSFNTLISGFCREGKIREGIGVAYEMLDLGFELSIATFHVLFNGLCRGGLVNDGCNLLIDLLRKRAIPKSLDCLELVEALCKEAKVWKALEIMDRLWIKGHFPTVVSCTTVLEGLRKRGDLDNGYLLMERMFKDGILPDIITYNCILQALCEIGRTLDANKIRVLASKKGLKPDADTFYILVYGFSREGNAKEGESIIDEMLDMDFIPDIATYNRLKEDLWKGERE</sequence>
<keyword evidence="1" id="KW-0677">Repeat</keyword>
<dbReference type="eggNOG" id="KOG4197">
    <property type="taxonomic scope" value="Eukaryota"/>
</dbReference>
<evidence type="ECO:0000256" key="1">
    <source>
        <dbReference type="ARBA" id="ARBA00022737"/>
    </source>
</evidence>
<feature type="repeat" description="PPR" evidence="2">
    <location>
        <begin position="190"/>
        <end position="224"/>
    </location>
</feature>
<evidence type="ECO:0000313" key="4">
    <source>
        <dbReference type="Proteomes" id="UP000017836"/>
    </source>
</evidence>
<evidence type="ECO:0000256" key="2">
    <source>
        <dbReference type="PROSITE-ProRule" id="PRU00708"/>
    </source>
</evidence>
<protein>
    <recommendedName>
        <fullName evidence="5">Pentacotripeptide-repeat region of PRORP domain-containing protein</fullName>
    </recommendedName>
</protein>
<dbReference type="PANTHER" id="PTHR45613:SF9">
    <property type="entry name" value="MITOCHONDRIAL GROUP I INTRON SPLICING FACTOR CCM1"/>
    <property type="match status" value="1"/>
</dbReference>
<reference evidence="4" key="1">
    <citation type="journal article" date="2013" name="Science">
        <title>The Amborella genome and the evolution of flowering plants.</title>
        <authorList>
            <consortium name="Amborella Genome Project"/>
        </authorList>
    </citation>
    <scope>NUCLEOTIDE SEQUENCE [LARGE SCALE GENOMIC DNA]</scope>
</reference>
<dbReference type="Pfam" id="PF13041">
    <property type="entry name" value="PPR_2"/>
    <property type="match status" value="3"/>
</dbReference>
<keyword evidence="4" id="KW-1185">Reference proteome</keyword>
<dbReference type="OrthoDB" id="185373at2759"/>
<evidence type="ECO:0008006" key="5">
    <source>
        <dbReference type="Google" id="ProtNLM"/>
    </source>
</evidence>
<dbReference type="InterPro" id="IPR002885">
    <property type="entry name" value="PPR_rpt"/>
</dbReference>
<evidence type="ECO:0000313" key="3">
    <source>
        <dbReference type="EMBL" id="ERN04865.1"/>
    </source>
</evidence>
<feature type="repeat" description="PPR" evidence="2">
    <location>
        <begin position="365"/>
        <end position="399"/>
    </location>
</feature>
<gene>
    <name evidence="3" type="ORF">AMTR_s00146p00086950</name>
</gene>
<proteinExistence type="predicted"/>
<dbReference type="PANTHER" id="PTHR45613">
    <property type="entry name" value="PENTATRICOPEPTIDE REPEAT-CONTAINING PROTEIN"/>
    <property type="match status" value="1"/>
</dbReference>
<organism evidence="3 4">
    <name type="scientific">Amborella trichopoda</name>
    <dbReference type="NCBI Taxonomy" id="13333"/>
    <lineage>
        <taxon>Eukaryota</taxon>
        <taxon>Viridiplantae</taxon>
        <taxon>Streptophyta</taxon>
        <taxon>Embryophyta</taxon>
        <taxon>Tracheophyta</taxon>
        <taxon>Spermatophyta</taxon>
        <taxon>Magnoliopsida</taxon>
        <taxon>Amborellales</taxon>
        <taxon>Amborellaceae</taxon>
        <taxon>Amborella</taxon>
    </lineage>
</organism>
<dbReference type="Gene3D" id="1.25.40.10">
    <property type="entry name" value="Tetratricopeptide repeat domain"/>
    <property type="match status" value="4"/>
</dbReference>
<feature type="repeat" description="PPR" evidence="2">
    <location>
        <begin position="400"/>
        <end position="434"/>
    </location>
</feature>
<feature type="repeat" description="PPR" evidence="2">
    <location>
        <begin position="260"/>
        <end position="294"/>
    </location>
</feature>
<dbReference type="Gramene" id="ERN04865">
    <property type="protein sequence ID" value="ERN04865"/>
    <property type="gene ID" value="AMTR_s00146p00086950"/>
</dbReference>
<feature type="repeat" description="PPR" evidence="2">
    <location>
        <begin position="225"/>
        <end position="259"/>
    </location>
</feature>
<accession>W1PCU5</accession>
<feature type="repeat" description="PPR" evidence="2">
    <location>
        <begin position="435"/>
        <end position="469"/>
    </location>
</feature>
<dbReference type="Proteomes" id="UP000017836">
    <property type="component" value="Unassembled WGS sequence"/>
</dbReference>
<dbReference type="GO" id="GO:0003729">
    <property type="term" value="F:mRNA binding"/>
    <property type="evidence" value="ECO:0000318"/>
    <property type="project" value="GO_Central"/>
</dbReference>
<dbReference type="KEGG" id="atr:18433031"/>
<dbReference type="InterPro" id="IPR011990">
    <property type="entry name" value="TPR-like_helical_dom_sf"/>
</dbReference>
<name>W1PCU5_AMBTC</name>
<dbReference type="PROSITE" id="PS51375">
    <property type="entry name" value="PPR"/>
    <property type="match status" value="6"/>
</dbReference>
<dbReference type="NCBIfam" id="TIGR00756">
    <property type="entry name" value="PPR"/>
    <property type="match status" value="7"/>
</dbReference>
<dbReference type="STRING" id="13333.W1PCU5"/>
<dbReference type="AlphaFoldDB" id="W1PCU5"/>